<name>A0A5B8G3T6_9RHOB</name>
<evidence type="ECO:0000259" key="3">
    <source>
        <dbReference type="Pfam" id="PF02737"/>
    </source>
</evidence>
<gene>
    <name evidence="4" type="ORF">FDP22_18995</name>
</gene>
<dbReference type="SUPFAM" id="SSF51735">
    <property type="entry name" value="NAD(P)-binding Rossmann-fold domains"/>
    <property type="match status" value="1"/>
</dbReference>
<dbReference type="InterPro" id="IPR008927">
    <property type="entry name" value="6-PGluconate_DH-like_C_sf"/>
</dbReference>
<keyword evidence="5" id="KW-1185">Reference proteome</keyword>
<evidence type="ECO:0000259" key="2">
    <source>
        <dbReference type="Pfam" id="PF00725"/>
    </source>
</evidence>
<protein>
    <submittedName>
        <fullName evidence="4">3-hydroxybutyryl-CoA dehydrogenase</fullName>
    </submittedName>
</protein>
<dbReference type="Pfam" id="PF02737">
    <property type="entry name" value="3HCDH_N"/>
    <property type="match status" value="1"/>
</dbReference>
<dbReference type="PANTHER" id="PTHR48075">
    <property type="entry name" value="3-HYDROXYACYL-COA DEHYDROGENASE FAMILY PROTEIN"/>
    <property type="match status" value="1"/>
</dbReference>
<keyword evidence="4" id="KW-0614">Plasmid</keyword>
<feature type="domain" description="3-hydroxyacyl-CoA dehydrogenase C-terminal" evidence="2">
    <location>
        <begin position="187"/>
        <end position="281"/>
    </location>
</feature>
<evidence type="ECO:0000313" key="4">
    <source>
        <dbReference type="EMBL" id="QDL93962.1"/>
    </source>
</evidence>
<dbReference type="InterPro" id="IPR006108">
    <property type="entry name" value="3HC_DH_C"/>
</dbReference>
<dbReference type="KEGG" id="ppru:FDP22_18995"/>
<dbReference type="InterPro" id="IPR006180">
    <property type="entry name" value="3-OHacyl-CoA_DH_CS"/>
</dbReference>
<dbReference type="PROSITE" id="PS00067">
    <property type="entry name" value="3HCDH"/>
    <property type="match status" value="1"/>
</dbReference>
<dbReference type="GO" id="GO:0070403">
    <property type="term" value="F:NAD+ binding"/>
    <property type="evidence" value="ECO:0007669"/>
    <property type="project" value="InterPro"/>
</dbReference>
<dbReference type="GO" id="GO:0006631">
    <property type="term" value="P:fatty acid metabolic process"/>
    <property type="evidence" value="ECO:0007669"/>
    <property type="project" value="InterPro"/>
</dbReference>
<reference evidence="4 5" key="1">
    <citation type="submission" date="2019-06" db="EMBL/GenBank/DDBJ databases">
        <title>Genome sequence of Rhodobacteraceae bacterium D4M1.</title>
        <authorList>
            <person name="Cao J."/>
        </authorList>
    </citation>
    <scope>NUCLEOTIDE SEQUENCE [LARGE SCALE GENOMIC DNA]</scope>
    <source>
        <strain evidence="4 5">D4M1</strain>
        <plasmid evidence="5">pd4m1a</plasmid>
    </source>
</reference>
<dbReference type="GO" id="GO:0016616">
    <property type="term" value="F:oxidoreductase activity, acting on the CH-OH group of donors, NAD or NADP as acceptor"/>
    <property type="evidence" value="ECO:0007669"/>
    <property type="project" value="InterPro"/>
</dbReference>
<dbReference type="EMBL" id="CP040819">
    <property type="protein sequence ID" value="QDL93962.1"/>
    <property type="molecule type" value="Genomic_DNA"/>
</dbReference>
<proteinExistence type="predicted"/>
<dbReference type="OrthoDB" id="9771883at2"/>
<evidence type="ECO:0000313" key="5">
    <source>
        <dbReference type="Proteomes" id="UP000305888"/>
    </source>
</evidence>
<dbReference type="FunFam" id="3.40.50.720:FF:000009">
    <property type="entry name" value="Fatty oxidation complex, alpha subunit"/>
    <property type="match status" value="1"/>
</dbReference>
<dbReference type="SUPFAM" id="SSF48179">
    <property type="entry name" value="6-phosphogluconate dehydrogenase C-terminal domain-like"/>
    <property type="match status" value="2"/>
</dbReference>
<feature type="domain" description="3-hydroxyacyl-CoA dehydrogenase C-terminal" evidence="2">
    <location>
        <begin position="294"/>
        <end position="360"/>
    </location>
</feature>
<dbReference type="InterPro" id="IPR036291">
    <property type="entry name" value="NAD(P)-bd_dom_sf"/>
</dbReference>
<dbReference type="InterPro" id="IPR006176">
    <property type="entry name" value="3-OHacyl-CoA_DH_NAD-bd"/>
</dbReference>
<sequence length="375" mass="38811">MPDFATIAIAGAGAMGSGIAQVCAQSGRDVLLFDLSAPARERGREAISDNLDRQISKGRISRSTAETILSRIRLAATPEALAPAGLVIEAIIEKPEPKQALFRALEAICGPETVFATNTSSIGVGEIASALAVPVRLAGLHFFNPAQVMKLVEVVGHAATPPALTERLAAFARDIGKTPVICADSPGFIVNRCARPFYGEALAILEEGVFDAPAIDAAMRARGYRMGPFALIDLVGADINLAATETVWAALGRNPRYLPFPALRAQVARGDLGAKTGRGFVTPAVEAAPAPEAVADRIEAALVNEAAHMCDEGLADAAGIDTAMKLGLNFPRGPFEILAAVGPAEVRARLAAAAATAPDALKPRYAPAAALDTPA</sequence>
<dbReference type="Gene3D" id="1.10.1040.50">
    <property type="match status" value="1"/>
</dbReference>
<dbReference type="Gene3D" id="3.40.50.720">
    <property type="entry name" value="NAD(P)-binding Rossmann-like Domain"/>
    <property type="match status" value="1"/>
</dbReference>
<dbReference type="PANTHER" id="PTHR48075:SF5">
    <property type="entry name" value="3-HYDROXYBUTYRYL-COA DEHYDROGENASE"/>
    <property type="match status" value="1"/>
</dbReference>
<accession>A0A5B8G3T6</accession>
<geneLocation type="plasmid" evidence="5">
    <name>pd4m1a</name>
</geneLocation>
<dbReference type="RefSeq" id="WP_138573661.1">
    <property type="nucleotide sequence ID" value="NZ_CP040819.1"/>
</dbReference>
<organism evidence="4 5">
    <name type="scientific">Paroceanicella profunda</name>
    <dbReference type="NCBI Taxonomy" id="2579971"/>
    <lineage>
        <taxon>Bacteria</taxon>
        <taxon>Pseudomonadati</taxon>
        <taxon>Pseudomonadota</taxon>
        <taxon>Alphaproteobacteria</taxon>
        <taxon>Rhodobacterales</taxon>
        <taxon>Paracoccaceae</taxon>
        <taxon>Paroceanicella</taxon>
    </lineage>
</organism>
<dbReference type="AlphaFoldDB" id="A0A5B8G3T6"/>
<feature type="domain" description="3-hydroxyacyl-CoA dehydrogenase NAD binding" evidence="3">
    <location>
        <begin position="6"/>
        <end position="184"/>
    </location>
</feature>
<dbReference type="Proteomes" id="UP000305888">
    <property type="component" value="Plasmid pD4M1A"/>
</dbReference>
<dbReference type="Pfam" id="PF00725">
    <property type="entry name" value="3HCDH"/>
    <property type="match status" value="2"/>
</dbReference>
<evidence type="ECO:0000256" key="1">
    <source>
        <dbReference type="ARBA" id="ARBA00023002"/>
    </source>
</evidence>
<keyword evidence="1" id="KW-0560">Oxidoreductase</keyword>